<sequence>MPSCADLAKDIAALRAELSSVKEAMSMINVLYESMKTQNESLTKENKSLKDENELLPKRLSALEQYSRLNNVEIKGVPATQGENCLAVVQAIRDRIGCPIVESDIDAVHRVPAKKDTNTRTTSAIGFAQSSNKPIFINDHLTPDNKRLFAQALELKRGKDWKYLWTDNCVIKGKKSDSSRVYRITGVMDLAIIQ</sequence>
<protein>
    <submittedName>
        <fullName evidence="1">Uncharacterized protein</fullName>
    </submittedName>
</protein>
<dbReference type="Proteomes" id="UP000821865">
    <property type="component" value="Chromosome 5"/>
</dbReference>
<reference evidence="1" key="1">
    <citation type="submission" date="2020-05" db="EMBL/GenBank/DDBJ databases">
        <title>Large-scale comparative analyses of tick genomes elucidate their genetic diversity and vector capacities.</title>
        <authorList>
            <person name="Jia N."/>
            <person name="Wang J."/>
            <person name="Shi W."/>
            <person name="Du L."/>
            <person name="Sun Y."/>
            <person name="Zhan W."/>
            <person name="Jiang J."/>
            <person name="Wang Q."/>
            <person name="Zhang B."/>
            <person name="Ji P."/>
            <person name="Sakyi L.B."/>
            <person name="Cui X."/>
            <person name="Yuan T."/>
            <person name="Jiang B."/>
            <person name="Yang W."/>
            <person name="Lam T.T.-Y."/>
            <person name="Chang Q."/>
            <person name="Ding S."/>
            <person name="Wang X."/>
            <person name="Zhu J."/>
            <person name="Ruan X."/>
            <person name="Zhao L."/>
            <person name="Wei J."/>
            <person name="Que T."/>
            <person name="Du C."/>
            <person name="Cheng J."/>
            <person name="Dai P."/>
            <person name="Han X."/>
            <person name="Huang E."/>
            <person name="Gao Y."/>
            <person name="Liu J."/>
            <person name="Shao H."/>
            <person name="Ye R."/>
            <person name="Li L."/>
            <person name="Wei W."/>
            <person name="Wang X."/>
            <person name="Wang C."/>
            <person name="Yang T."/>
            <person name="Huo Q."/>
            <person name="Li W."/>
            <person name="Guo W."/>
            <person name="Chen H."/>
            <person name="Zhou L."/>
            <person name="Ni X."/>
            <person name="Tian J."/>
            <person name="Zhou Y."/>
            <person name="Sheng Y."/>
            <person name="Liu T."/>
            <person name="Pan Y."/>
            <person name="Xia L."/>
            <person name="Li J."/>
            <person name="Zhao F."/>
            <person name="Cao W."/>
        </authorList>
    </citation>
    <scope>NUCLEOTIDE SEQUENCE</scope>
    <source>
        <strain evidence="1">Dsil-2018</strain>
    </source>
</reference>
<comment type="caution">
    <text evidence="1">The sequence shown here is derived from an EMBL/GenBank/DDBJ whole genome shotgun (WGS) entry which is preliminary data.</text>
</comment>
<proteinExistence type="predicted"/>
<name>A0ACB8CQV0_DERSI</name>
<organism evidence="1 2">
    <name type="scientific">Dermacentor silvarum</name>
    <name type="common">Tick</name>
    <dbReference type="NCBI Taxonomy" id="543639"/>
    <lineage>
        <taxon>Eukaryota</taxon>
        <taxon>Metazoa</taxon>
        <taxon>Ecdysozoa</taxon>
        <taxon>Arthropoda</taxon>
        <taxon>Chelicerata</taxon>
        <taxon>Arachnida</taxon>
        <taxon>Acari</taxon>
        <taxon>Parasitiformes</taxon>
        <taxon>Ixodida</taxon>
        <taxon>Ixodoidea</taxon>
        <taxon>Ixodidae</taxon>
        <taxon>Rhipicephalinae</taxon>
        <taxon>Dermacentor</taxon>
    </lineage>
</organism>
<keyword evidence="2" id="KW-1185">Reference proteome</keyword>
<evidence type="ECO:0000313" key="1">
    <source>
        <dbReference type="EMBL" id="KAH7949382.1"/>
    </source>
</evidence>
<gene>
    <name evidence="1" type="ORF">HPB49_008939</name>
</gene>
<accession>A0ACB8CQV0</accession>
<dbReference type="EMBL" id="CM023474">
    <property type="protein sequence ID" value="KAH7949382.1"/>
    <property type="molecule type" value="Genomic_DNA"/>
</dbReference>
<evidence type="ECO:0000313" key="2">
    <source>
        <dbReference type="Proteomes" id="UP000821865"/>
    </source>
</evidence>